<name>A0A4D6M700_VIGUN</name>
<gene>
    <name evidence="2" type="ORF">DEO72_LG6g1869</name>
</gene>
<protein>
    <submittedName>
        <fullName evidence="2">Uncharacterized protein</fullName>
    </submittedName>
</protein>
<feature type="compositionally biased region" description="Acidic residues" evidence="1">
    <location>
        <begin position="19"/>
        <end position="44"/>
    </location>
</feature>
<reference evidence="2 3" key="1">
    <citation type="submission" date="2019-04" db="EMBL/GenBank/DDBJ databases">
        <title>An improved genome assembly and genetic linkage map for asparagus bean, Vigna unguiculata ssp. sesquipedialis.</title>
        <authorList>
            <person name="Xia Q."/>
            <person name="Zhang R."/>
            <person name="Dong Y."/>
        </authorList>
    </citation>
    <scope>NUCLEOTIDE SEQUENCE [LARGE SCALE GENOMIC DNA]</scope>
    <source>
        <tissue evidence="2">Leaf</tissue>
    </source>
</reference>
<organism evidence="2 3">
    <name type="scientific">Vigna unguiculata</name>
    <name type="common">Cowpea</name>
    <dbReference type="NCBI Taxonomy" id="3917"/>
    <lineage>
        <taxon>Eukaryota</taxon>
        <taxon>Viridiplantae</taxon>
        <taxon>Streptophyta</taxon>
        <taxon>Embryophyta</taxon>
        <taxon>Tracheophyta</taxon>
        <taxon>Spermatophyta</taxon>
        <taxon>Magnoliopsida</taxon>
        <taxon>eudicotyledons</taxon>
        <taxon>Gunneridae</taxon>
        <taxon>Pentapetalae</taxon>
        <taxon>rosids</taxon>
        <taxon>fabids</taxon>
        <taxon>Fabales</taxon>
        <taxon>Fabaceae</taxon>
        <taxon>Papilionoideae</taxon>
        <taxon>50 kb inversion clade</taxon>
        <taxon>NPAAA clade</taxon>
        <taxon>indigoferoid/millettioid clade</taxon>
        <taxon>Phaseoleae</taxon>
        <taxon>Vigna</taxon>
    </lineage>
</organism>
<proteinExistence type="predicted"/>
<dbReference type="EMBL" id="CP039350">
    <property type="protein sequence ID" value="QCD97159.1"/>
    <property type="molecule type" value="Genomic_DNA"/>
</dbReference>
<feature type="compositionally biased region" description="Low complexity" evidence="1">
    <location>
        <begin position="215"/>
        <end position="231"/>
    </location>
</feature>
<dbReference type="AlphaFoldDB" id="A0A4D6M700"/>
<dbReference type="Proteomes" id="UP000501690">
    <property type="component" value="Linkage Group LG6"/>
</dbReference>
<evidence type="ECO:0000313" key="2">
    <source>
        <dbReference type="EMBL" id="QCD97159.1"/>
    </source>
</evidence>
<evidence type="ECO:0000313" key="3">
    <source>
        <dbReference type="Proteomes" id="UP000501690"/>
    </source>
</evidence>
<evidence type="ECO:0000256" key="1">
    <source>
        <dbReference type="SAM" id="MobiDB-lite"/>
    </source>
</evidence>
<feature type="region of interest" description="Disordered" evidence="1">
    <location>
        <begin position="200"/>
        <end position="263"/>
    </location>
</feature>
<accession>A0A4D6M700</accession>
<keyword evidence="3" id="KW-1185">Reference proteome</keyword>
<feature type="region of interest" description="Disordered" evidence="1">
    <location>
        <begin position="13"/>
        <end position="49"/>
    </location>
</feature>
<sequence>MKKRISFLHEKIMSASNVAEEDNGEDVDAECDVAEDGEGADEQSEGVQKKVRSRACLLYTSMKKRISFLHEKIMSASNVAEEDNGEDVDAECDVAEDGEGADEQSEGVQKKVRSRACLLYTSMKKRISFLHEKIMSASNVAEEDNGEDVDAECDVAEDGEGADEQSEGVQKVDLTDEEMCRIGAPTKSSTFFSVFMRKAQPLPNPLHDSPLHSATTQTEQKKTQLLTHKQQPQPPPQLHPPGKATPLQTYSHNPEMEGQTIPT</sequence>